<dbReference type="AlphaFoldDB" id="A0A401FTT7"/>
<dbReference type="SMART" id="SM00062">
    <property type="entry name" value="PBPb"/>
    <property type="match status" value="1"/>
</dbReference>
<dbReference type="SUPFAM" id="SSF53850">
    <property type="entry name" value="Periplasmic binding protein-like II"/>
    <property type="match status" value="1"/>
</dbReference>
<evidence type="ECO:0000313" key="3">
    <source>
        <dbReference type="EMBL" id="GBC60397.1"/>
    </source>
</evidence>
<reference evidence="4" key="2">
    <citation type="submission" date="2019-01" db="EMBL/GenBank/DDBJ databases">
        <title>Genome sequence of Desulfonema ishimotonii strain Tokyo 01.</title>
        <authorList>
            <person name="Fukui M."/>
        </authorList>
    </citation>
    <scope>NUCLEOTIDE SEQUENCE [LARGE SCALE GENOMIC DNA]</scope>
    <source>
        <strain evidence="4">Tokyo 01</strain>
    </source>
</reference>
<gene>
    <name evidence="3" type="ORF">DENIS_1349</name>
</gene>
<dbReference type="Proteomes" id="UP000288096">
    <property type="component" value="Unassembled WGS sequence"/>
</dbReference>
<protein>
    <submittedName>
        <fullName evidence="3">Amino acid ABC transporter substrate-binding pro tein</fullName>
    </submittedName>
</protein>
<dbReference type="Pfam" id="PF00497">
    <property type="entry name" value="SBP_bac_3"/>
    <property type="match status" value="1"/>
</dbReference>
<dbReference type="PANTHER" id="PTHR35936:SF25">
    <property type="entry name" value="ABC TRANSPORTER SUBSTRATE-BINDING PROTEIN"/>
    <property type="match status" value="1"/>
</dbReference>
<keyword evidence="1" id="KW-0732">Signal</keyword>
<name>A0A401FTT7_9BACT</name>
<evidence type="ECO:0000259" key="2">
    <source>
        <dbReference type="SMART" id="SM00062"/>
    </source>
</evidence>
<reference evidence="4" key="1">
    <citation type="submission" date="2017-11" db="EMBL/GenBank/DDBJ databases">
        <authorList>
            <person name="Watanabe M."/>
            <person name="Kojima H."/>
        </authorList>
    </citation>
    <scope>NUCLEOTIDE SEQUENCE [LARGE SCALE GENOMIC DNA]</scope>
    <source>
        <strain evidence="4">Tokyo 01</strain>
    </source>
</reference>
<proteinExistence type="predicted"/>
<keyword evidence="4" id="KW-1185">Reference proteome</keyword>
<evidence type="ECO:0000256" key="1">
    <source>
        <dbReference type="ARBA" id="ARBA00022729"/>
    </source>
</evidence>
<dbReference type="PANTHER" id="PTHR35936">
    <property type="entry name" value="MEMBRANE-BOUND LYTIC MUREIN TRANSGLYCOSYLASE F"/>
    <property type="match status" value="1"/>
</dbReference>
<sequence length="233" mass="27248">MKIAVSPNPPWKMQDENEQFEGAEIEMFNYLAEKLNFEIQFKIAPFKRCLYYMEKGTADMMVGIFKNPEREIYIEYVEPPYKSRSDKSFYVLKGKKEMIRTYEDLYDLKIGMKNGVKYFPRFDADTKVKKDTVNENSLNIGKILTGRIDTFVVTSDFGDYMLRQAGATDKIEKAEFGYSKRNPVYIGISKKSPWMNRVGEVKSAVREMIESGTLDRIFADFFEKHNLPVPEYK</sequence>
<comment type="caution">
    <text evidence="3">The sequence shown here is derived from an EMBL/GenBank/DDBJ whole genome shotgun (WGS) entry which is preliminary data.</text>
</comment>
<evidence type="ECO:0000313" key="4">
    <source>
        <dbReference type="Proteomes" id="UP000288096"/>
    </source>
</evidence>
<organism evidence="3 4">
    <name type="scientific">Desulfonema ishimotonii</name>
    <dbReference type="NCBI Taxonomy" id="45657"/>
    <lineage>
        <taxon>Bacteria</taxon>
        <taxon>Pseudomonadati</taxon>
        <taxon>Thermodesulfobacteriota</taxon>
        <taxon>Desulfobacteria</taxon>
        <taxon>Desulfobacterales</taxon>
        <taxon>Desulfococcaceae</taxon>
        <taxon>Desulfonema</taxon>
    </lineage>
</organism>
<feature type="domain" description="Solute-binding protein family 3/N-terminal" evidence="2">
    <location>
        <begin position="2"/>
        <end position="225"/>
    </location>
</feature>
<dbReference type="EMBL" id="BEXT01000001">
    <property type="protein sequence ID" value="GBC60397.1"/>
    <property type="molecule type" value="Genomic_DNA"/>
</dbReference>
<accession>A0A401FTT7</accession>
<dbReference type="InterPro" id="IPR001638">
    <property type="entry name" value="Solute-binding_3/MltF_N"/>
</dbReference>
<dbReference type="Gene3D" id="3.40.190.10">
    <property type="entry name" value="Periplasmic binding protein-like II"/>
    <property type="match status" value="2"/>
</dbReference>